<proteinExistence type="predicted"/>
<dbReference type="AlphaFoldDB" id="A0A6I3J5U9"/>
<dbReference type="InterPro" id="IPR000073">
    <property type="entry name" value="AB_hydrolase_1"/>
</dbReference>
<gene>
    <name evidence="1" type="ORF">GGQ22_06465</name>
</gene>
<dbReference type="InterPro" id="IPR029058">
    <property type="entry name" value="AB_hydrolase_fold"/>
</dbReference>
<organism evidence="1 2">
    <name type="scientific">Nocardioides marmotae</name>
    <dbReference type="NCBI Taxonomy" id="2663857"/>
    <lineage>
        <taxon>Bacteria</taxon>
        <taxon>Bacillati</taxon>
        <taxon>Actinomycetota</taxon>
        <taxon>Actinomycetes</taxon>
        <taxon>Propionibacteriales</taxon>
        <taxon>Nocardioidaceae</taxon>
        <taxon>Nocardioides</taxon>
    </lineage>
</organism>
<dbReference type="SUPFAM" id="SSF53474">
    <property type="entry name" value="alpha/beta-Hydrolases"/>
    <property type="match status" value="1"/>
</dbReference>
<evidence type="ECO:0000313" key="2">
    <source>
        <dbReference type="Proteomes" id="UP000433406"/>
    </source>
</evidence>
<dbReference type="EMBL" id="WLCI01000006">
    <property type="protein sequence ID" value="MTB94722.1"/>
    <property type="molecule type" value="Genomic_DNA"/>
</dbReference>
<name>A0A6I3J5U9_9ACTN</name>
<reference evidence="1 2" key="1">
    <citation type="submission" date="2019-10" db="EMBL/GenBank/DDBJ databases">
        <title>Nocardioides novel species isolated from the excrement of Marmot.</title>
        <authorList>
            <person name="Zhang G."/>
        </authorList>
    </citation>
    <scope>NUCLEOTIDE SEQUENCE [LARGE SCALE GENOMIC DNA]</scope>
    <source>
        <strain evidence="2">zg-579</strain>
    </source>
</reference>
<keyword evidence="1" id="KW-0378">Hydrolase</keyword>
<dbReference type="InterPro" id="IPR000639">
    <property type="entry name" value="Epox_hydrolase-like"/>
</dbReference>
<protein>
    <submittedName>
        <fullName evidence="1">Alpha/beta fold hydrolase</fullName>
    </submittedName>
</protein>
<dbReference type="GO" id="GO:0046464">
    <property type="term" value="P:acylglycerol catabolic process"/>
    <property type="evidence" value="ECO:0007669"/>
    <property type="project" value="TreeGrafter"/>
</dbReference>
<dbReference type="PANTHER" id="PTHR43798:SF33">
    <property type="entry name" value="HYDROLASE, PUTATIVE (AFU_ORTHOLOGUE AFUA_2G14860)-RELATED"/>
    <property type="match status" value="1"/>
</dbReference>
<dbReference type="InterPro" id="IPR050266">
    <property type="entry name" value="AB_hydrolase_sf"/>
</dbReference>
<dbReference type="InterPro" id="IPR054676">
    <property type="entry name" value="HsaD"/>
</dbReference>
<dbReference type="PRINTS" id="PR00111">
    <property type="entry name" value="ABHYDROLASE"/>
</dbReference>
<dbReference type="NCBIfam" id="NF045632">
    <property type="entry name" value="hydroxlase_HsaD"/>
    <property type="match status" value="1"/>
</dbReference>
<comment type="caution">
    <text evidence="1">The sequence shown here is derived from an EMBL/GenBank/DDBJ whole genome shotgun (WGS) entry which is preliminary data.</text>
</comment>
<dbReference type="Gene3D" id="3.40.50.1820">
    <property type="entry name" value="alpha/beta hydrolase"/>
    <property type="match status" value="1"/>
</dbReference>
<dbReference type="GO" id="GO:0047372">
    <property type="term" value="F:monoacylglycerol lipase activity"/>
    <property type="evidence" value="ECO:0007669"/>
    <property type="project" value="TreeGrafter"/>
</dbReference>
<dbReference type="Pfam" id="PF00561">
    <property type="entry name" value="Abhydrolase_1"/>
    <property type="match status" value="1"/>
</dbReference>
<sequence length="310" mass="33675">MAEIEGRFAQDSVRRSAKAGDLTLNYYEAAPEVSSGSTGGSTQVGGGLPLVMLHGGGPGASAWSNFGPALPHFAQHFRTLLVDQPGFGGSDKPPVVGNYYRFAADHVVRLLDELGIERVHLLGNSLGGGTAMRLALTHPDRVGRLVLMGPGGLSLNLFHADPTEGVQRLMDFGAEPTREKLRAFISTMVVDQSLVTDELVEQRFADATAPGAQDAMRSMGMSFWNPETAEDGMLWREAHRLRKHTLLTWGREDRVNPLDGAMVALKLIPKAQLHVFPNCGHWAQIEAAEEFAEVTTAFLARHVERSRKAT</sequence>
<dbReference type="PRINTS" id="PR00412">
    <property type="entry name" value="EPOXHYDRLASE"/>
</dbReference>
<dbReference type="Proteomes" id="UP000433406">
    <property type="component" value="Unassembled WGS sequence"/>
</dbReference>
<dbReference type="GO" id="GO:0016020">
    <property type="term" value="C:membrane"/>
    <property type="evidence" value="ECO:0007669"/>
    <property type="project" value="TreeGrafter"/>
</dbReference>
<dbReference type="RefSeq" id="WP_154614462.1">
    <property type="nucleotide sequence ID" value="NZ_CP053660.1"/>
</dbReference>
<dbReference type="PANTHER" id="PTHR43798">
    <property type="entry name" value="MONOACYLGLYCEROL LIPASE"/>
    <property type="match status" value="1"/>
</dbReference>
<accession>A0A6I3J5U9</accession>
<evidence type="ECO:0000313" key="1">
    <source>
        <dbReference type="EMBL" id="MTB94722.1"/>
    </source>
</evidence>
<keyword evidence="2" id="KW-1185">Reference proteome</keyword>